<accession>A0A6V7HZT4</accession>
<dbReference type="GO" id="GO:0030163">
    <property type="term" value="P:protein catabolic process"/>
    <property type="evidence" value="ECO:0007669"/>
    <property type="project" value="UniProtKB-ARBA"/>
</dbReference>
<dbReference type="Gene3D" id="1.25.40.420">
    <property type="match status" value="1"/>
</dbReference>
<feature type="domain" description="BTB" evidence="1">
    <location>
        <begin position="187"/>
        <end position="255"/>
    </location>
</feature>
<dbReference type="SUPFAM" id="SSF49599">
    <property type="entry name" value="TRAF domain-like"/>
    <property type="match status" value="1"/>
</dbReference>
<evidence type="ECO:0000259" key="1">
    <source>
        <dbReference type="PROSITE" id="PS50097"/>
    </source>
</evidence>
<dbReference type="PROSITE" id="PS50097">
    <property type="entry name" value="BTB"/>
    <property type="match status" value="1"/>
</dbReference>
<dbReference type="InterPro" id="IPR011333">
    <property type="entry name" value="SKP1/BTB/POZ_sf"/>
</dbReference>
<dbReference type="Pfam" id="PF00651">
    <property type="entry name" value="BTB"/>
    <property type="match status" value="1"/>
</dbReference>
<feature type="domain" description="MATH" evidence="2">
    <location>
        <begin position="15"/>
        <end position="145"/>
    </location>
</feature>
<dbReference type="PANTHER" id="PTHR24413">
    <property type="entry name" value="SPECKLE-TYPE POZ PROTEIN"/>
    <property type="match status" value="1"/>
</dbReference>
<gene>
    <name evidence="3" type="ORF">BBRV_LOCUS10845</name>
</gene>
<reference evidence="3" key="1">
    <citation type="submission" date="2020-07" db="EMBL/GenBank/DDBJ databases">
        <authorList>
            <person name="Ferguson B K."/>
        </authorList>
    </citation>
    <scope>NUCLEOTIDE SEQUENCE</scope>
    <source>
        <strain evidence="3">L06</strain>
    </source>
</reference>
<dbReference type="InterPro" id="IPR008974">
    <property type="entry name" value="TRAF-like"/>
</dbReference>
<sequence>MPIHQWATNRIEVNCTHFEWRIENFSRQPQSPGVAVNSPIFYSDESNGTQWALKLYCNGEVPDNANHIVIIIGLLTSPHKEVEFTSEISAINPTNGTKLCSFKNTGTLSVNEWCCITKDFLPRKAVLEQNENYLCNDTVTIHFELEIYNDFTVSRSINPLETELMPLVEEYALPKELMTLLNNSDFADVTFIVDKQRIRAHKPILIARNLVFKAMFENESMLESQTGEVEIKDLSSAVLKEMLLYMYTDEIEDRSVAMELLAAAQKYQMEGLKAKCSVIIMEDLKPENAAHSLYFANLYGPPGLREYIIDFVKGHEFEVQQSKGFKELEINHPELLLEIYKKNVMKRRKSRMEVEPEEP</sequence>
<dbReference type="Gene3D" id="3.30.710.10">
    <property type="entry name" value="Potassium Channel Kv1.1, Chain A"/>
    <property type="match status" value="1"/>
</dbReference>
<dbReference type="EMBL" id="CADCXW020000002">
    <property type="protein sequence ID" value="CAD1532488.1"/>
    <property type="molecule type" value="Genomic_DNA"/>
</dbReference>
<dbReference type="InterPro" id="IPR000210">
    <property type="entry name" value="BTB/POZ_dom"/>
</dbReference>
<dbReference type="Pfam" id="PF22486">
    <property type="entry name" value="MATH_2"/>
    <property type="match status" value="1"/>
</dbReference>
<protein>
    <recommendedName>
        <fullName evidence="4">BTB domain-containing protein</fullName>
    </recommendedName>
</protein>
<dbReference type="SMART" id="SM00225">
    <property type="entry name" value="BTB"/>
    <property type="match status" value="1"/>
</dbReference>
<dbReference type="AlphaFoldDB" id="A0A6V7HZT4"/>
<organism evidence="3">
    <name type="scientific">Bracon brevicornis</name>
    <dbReference type="NCBI Taxonomy" id="1563983"/>
    <lineage>
        <taxon>Eukaryota</taxon>
        <taxon>Metazoa</taxon>
        <taxon>Ecdysozoa</taxon>
        <taxon>Arthropoda</taxon>
        <taxon>Hexapoda</taxon>
        <taxon>Insecta</taxon>
        <taxon>Pterygota</taxon>
        <taxon>Neoptera</taxon>
        <taxon>Endopterygota</taxon>
        <taxon>Hymenoptera</taxon>
        <taxon>Apocrita</taxon>
        <taxon>Ichneumonoidea</taxon>
        <taxon>Braconidae</taxon>
        <taxon>Braconinae</taxon>
        <taxon>Bracon</taxon>
    </lineage>
</organism>
<evidence type="ECO:0008006" key="4">
    <source>
        <dbReference type="Google" id="ProtNLM"/>
    </source>
</evidence>
<dbReference type="PROSITE" id="PS50144">
    <property type="entry name" value="MATH"/>
    <property type="match status" value="1"/>
</dbReference>
<evidence type="ECO:0000259" key="2">
    <source>
        <dbReference type="PROSITE" id="PS50144"/>
    </source>
</evidence>
<dbReference type="SUPFAM" id="SSF54695">
    <property type="entry name" value="POZ domain"/>
    <property type="match status" value="1"/>
</dbReference>
<proteinExistence type="predicted"/>
<dbReference type="CDD" id="cd00121">
    <property type="entry name" value="MATH"/>
    <property type="match status" value="1"/>
</dbReference>
<dbReference type="Gene3D" id="2.60.210.10">
    <property type="entry name" value="Apoptosis, Tumor Necrosis Factor Receptor Associated Protein 2, Chain A"/>
    <property type="match status" value="1"/>
</dbReference>
<dbReference type="InterPro" id="IPR002083">
    <property type="entry name" value="MATH/TRAF_dom"/>
</dbReference>
<evidence type="ECO:0000313" key="3">
    <source>
        <dbReference type="EMBL" id="CAD1532488.1"/>
    </source>
</evidence>
<name>A0A6V7HZT4_9HYME</name>